<dbReference type="AlphaFoldDB" id="A0A803R9W9"/>
<feature type="domain" description="RSE1/DDB1/CPSF1 C-terminal" evidence="1">
    <location>
        <begin position="2"/>
        <end position="197"/>
    </location>
</feature>
<dbReference type="GO" id="GO:0005634">
    <property type="term" value="C:nucleus"/>
    <property type="evidence" value="ECO:0007669"/>
    <property type="project" value="InterPro"/>
</dbReference>
<dbReference type="GO" id="GO:0003676">
    <property type="term" value="F:nucleic acid binding"/>
    <property type="evidence" value="ECO:0007669"/>
    <property type="project" value="InterPro"/>
</dbReference>
<organism evidence="2 3">
    <name type="scientific">Cannabis sativa</name>
    <name type="common">Hemp</name>
    <name type="synonym">Marijuana</name>
    <dbReference type="NCBI Taxonomy" id="3483"/>
    <lineage>
        <taxon>Eukaryota</taxon>
        <taxon>Viridiplantae</taxon>
        <taxon>Streptophyta</taxon>
        <taxon>Embryophyta</taxon>
        <taxon>Tracheophyta</taxon>
        <taxon>Spermatophyta</taxon>
        <taxon>Magnoliopsida</taxon>
        <taxon>eudicotyledons</taxon>
        <taxon>Gunneridae</taxon>
        <taxon>Pentapetalae</taxon>
        <taxon>rosids</taxon>
        <taxon>fabids</taxon>
        <taxon>Rosales</taxon>
        <taxon>Cannabaceae</taxon>
        <taxon>Cannabis</taxon>
    </lineage>
</organism>
<evidence type="ECO:0000259" key="1">
    <source>
        <dbReference type="Pfam" id="PF03178"/>
    </source>
</evidence>
<proteinExistence type="predicted"/>
<sequence>MITSLTAHFTRIAVGDCRDGVLFFSYQEDTKKLEQLYCDPSQRLVADCILKDVDTAVVSDRKGSIAVLSCTDHLEDNASPECNLTVSCAYYMGEIAMSIKKGSFSYRLPADDVLNGGDLKIDSTHNTIIASTLLGSIITFIPLSREEYELLEAVQARLVIHPLTAPILGNDHNEFRRRENPTGVPNILDGDMLTQFLELTSMQQEAVLLFPLGSRDAVSSSMKSSSSPLPINQVVQLLERVHYALN</sequence>
<dbReference type="EMBL" id="UZAU01000806">
    <property type="status" value="NOT_ANNOTATED_CDS"/>
    <property type="molecule type" value="Genomic_DNA"/>
</dbReference>
<dbReference type="Gene3D" id="1.10.150.910">
    <property type="match status" value="1"/>
</dbReference>
<protein>
    <recommendedName>
        <fullName evidence="1">RSE1/DDB1/CPSF1 C-terminal domain-containing protein</fullName>
    </recommendedName>
</protein>
<dbReference type="InterPro" id="IPR050358">
    <property type="entry name" value="RSE1/DDB1/CFT1"/>
</dbReference>
<dbReference type="EnsemblPlants" id="novel_model_6854_5bd9a17a">
    <property type="protein sequence ID" value="cds.novel_model_6854_5bd9a17a"/>
    <property type="gene ID" value="novel_gene_3617_5bd9a17a"/>
</dbReference>
<reference evidence="2" key="1">
    <citation type="submission" date="2021-03" db="UniProtKB">
        <authorList>
            <consortium name="EnsemblPlants"/>
        </authorList>
    </citation>
    <scope>IDENTIFICATION</scope>
</reference>
<dbReference type="OMA" id="KIDSTHN"/>
<dbReference type="Pfam" id="PF03178">
    <property type="entry name" value="CPSF_A"/>
    <property type="match status" value="1"/>
</dbReference>
<dbReference type="InterPro" id="IPR015943">
    <property type="entry name" value="WD40/YVTN_repeat-like_dom_sf"/>
</dbReference>
<dbReference type="Proteomes" id="UP000596661">
    <property type="component" value="Unassembled WGS sequence"/>
</dbReference>
<accession>A0A803R9W9</accession>
<keyword evidence="3" id="KW-1185">Reference proteome</keyword>
<dbReference type="Gramene" id="novel_model_6854_5bd9a17a">
    <property type="protein sequence ID" value="cds.novel_model_6854_5bd9a17a"/>
    <property type="gene ID" value="novel_gene_3617_5bd9a17a"/>
</dbReference>
<evidence type="ECO:0000313" key="3">
    <source>
        <dbReference type="Proteomes" id="UP000596661"/>
    </source>
</evidence>
<evidence type="ECO:0000313" key="2">
    <source>
        <dbReference type="EnsemblPlants" id="cds.novel_model_6854_5bd9a17a"/>
    </source>
</evidence>
<name>A0A803R9W9_CANSA</name>
<dbReference type="InterPro" id="IPR004871">
    <property type="entry name" value="RSE1/DDB1/CPSF1_C"/>
</dbReference>
<dbReference type="Gene3D" id="2.130.10.10">
    <property type="entry name" value="YVTN repeat-like/Quinoprotein amine dehydrogenase"/>
    <property type="match status" value="1"/>
</dbReference>
<dbReference type="PANTHER" id="PTHR10644">
    <property type="entry name" value="DNA REPAIR/RNA PROCESSING CPSF FAMILY"/>
    <property type="match status" value="1"/>
</dbReference>